<organism evidence="1 2">
    <name type="scientific">Rhizodiscina lignyota</name>
    <dbReference type="NCBI Taxonomy" id="1504668"/>
    <lineage>
        <taxon>Eukaryota</taxon>
        <taxon>Fungi</taxon>
        <taxon>Dikarya</taxon>
        <taxon>Ascomycota</taxon>
        <taxon>Pezizomycotina</taxon>
        <taxon>Dothideomycetes</taxon>
        <taxon>Pleosporomycetidae</taxon>
        <taxon>Aulographales</taxon>
        <taxon>Rhizodiscinaceae</taxon>
        <taxon>Rhizodiscina</taxon>
    </lineage>
</organism>
<protein>
    <submittedName>
        <fullName evidence="1">Uncharacterized protein</fullName>
    </submittedName>
</protein>
<comment type="caution">
    <text evidence="1">The sequence shown here is derived from an EMBL/GenBank/DDBJ whole genome shotgun (WGS) entry which is preliminary data.</text>
</comment>
<dbReference type="OrthoDB" id="3938867at2759"/>
<evidence type="ECO:0000313" key="1">
    <source>
        <dbReference type="EMBL" id="KAF2095952.1"/>
    </source>
</evidence>
<name>A0A9P4M644_9PEZI</name>
<accession>A0A9P4M644</accession>
<keyword evidence="2" id="KW-1185">Reference proteome</keyword>
<proteinExistence type="predicted"/>
<reference evidence="1" key="1">
    <citation type="journal article" date="2020" name="Stud. Mycol.">
        <title>101 Dothideomycetes genomes: a test case for predicting lifestyles and emergence of pathogens.</title>
        <authorList>
            <person name="Haridas S."/>
            <person name="Albert R."/>
            <person name="Binder M."/>
            <person name="Bloem J."/>
            <person name="Labutti K."/>
            <person name="Salamov A."/>
            <person name="Andreopoulos B."/>
            <person name="Baker S."/>
            <person name="Barry K."/>
            <person name="Bills G."/>
            <person name="Bluhm B."/>
            <person name="Cannon C."/>
            <person name="Castanera R."/>
            <person name="Culley D."/>
            <person name="Daum C."/>
            <person name="Ezra D."/>
            <person name="Gonzalez J."/>
            <person name="Henrissat B."/>
            <person name="Kuo A."/>
            <person name="Liang C."/>
            <person name="Lipzen A."/>
            <person name="Lutzoni F."/>
            <person name="Magnuson J."/>
            <person name="Mondo S."/>
            <person name="Nolan M."/>
            <person name="Ohm R."/>
            <person name="Pangilinan J."/>
            <person name="Park H.-J."/>
            <person name="Ramirez L."/>
            <person name="Alfaro M."/>
            <person name="Sun H."/>
            <person name="Tritt A."/>
            <person name="Yoshinaga Y."/>
            <person name="Zwiers L.-H."/>
            <person name="Turgeon B."/>
            <person name="Goodwin S."/>
            <person name="Spatafora J."/>
            <person name="Crous P."/>
            <person name="Grigoriev I."/>
        </authorList>
    </citation>
    <scope>NUCLEOTIDE SEQUENCE</scope>
    <source>
        <strain evidence="1">CBS 133067</strain>
    </source>
</reference>
<dbReference type="Proteomes" id="UP000799772">
    <property type="component" value="Unassembled WGS sequence"/>
</dbReference>
<dbReference type="AlphaFoldDB" id="A0A9P4M644"/>
<dbReference type="EMBL" id="ML978130">
    <property type="protein sequence ID" value="KAF2095952.1"/>
    <property type="molecule type" value="Genomic_DNA"/>
</dbReference>
<sequence length="232" mass="27226">MTDTASGLLGFKSNGIRKAILIRSSWPEETGQDIVNLLMSLTDVEKKPMAERVSNVQWVHWLDEALRKNHCEIFPEHLMEVGVEVRDYNIRSIRHVLDGSYKYLEDGTEHILSGRMVNEIDGVVKCSWAYYIDMENEILETWVGPPFAKGCALRLLESISFKELSSTYMPAIQEKWHRWEWDHDFNDNVEALAGSERVNWMGSFRHNQFSVIMKKRKRFDHETKKEFAWERS</sequence>
<evidence type="ECO:0000313" key="2">
    <source>
        <dbReference type="Proteomes" id="UP000799772"/>
    </source>
</evidence>
<gene>
    <name evidence="1" type="ORF">NA57DRAFT_59017</name>
</gene>